<dbReference type="HOGENOM" id="CLU_1637850_0_0_1"/>
<sequence>MKEKKKKNRCSAPSPWTPPLPRHPYWEEENRQLESDGDLYMVGLTLIKSQAPPAMEKGHRRSHSHRVHVYQMDFTRRRWLPVQDLRDRAFFVAPYNFGASCLAVADDNEGVEPNCVYSIDRMGDKSFTVSNVKDGTSQQHSFAHLPGTIKRASWMLPAHPKD</sequence>
<keyword evidence="4" id="KW-1185">Reference proteome</keyword>
<reference evidence="4" key="2">
    <citation type="submission" date="2013-12" db="EMBL/GenBank/DDBJ databases">
        <authorList>
            <person name="Yu Y."/>
            <person name="Lee S."/>
            <person name="de Baynast K."/>
            <person name="Wissotski M."/>
            <person name="Liu L."/>
            <person name="Talag J."/>
            <person name="Goicoechea J."/>
            <person name="Angelova A."/>
            <person name="Jetty R."/>
            <person name="Kudrna D."/>
            <person name="Golser W."/>
            <person name="Rivera L."/>
            <person name="Zhang J."/>
            <person name="Wing R."/>
        </authorList>
    </citation>
    <scope>NUCLEOTIDE SEQUENCE</scope>
</reference>
<reference evidence="3" key="3">
    <citation type="submission" date="2015-04" db="UniProtKB">
        <authorList>
            <consortium name="EnsemblPlants"/>
        </authorList>
    </citation>
    <scope>IDENTIFICATION</scope>
</reference>
<evidence type="ECO:0000259" key="2">
    <source>
        <dbReference type="Pfam" id="PF03478"/>
    </source>
</evidence>
<dbReference type="PANTHER" id="PTHR34708:SF1">
    <property type="entry name" value="OS08G0126400 PROTEIN"/>
    <property type="match status" value="1"/>
</dbReference>
<reference evidence="3 4" key="1">
    <citation type="submission" date="2012-08" db="EMBL/GenBank/DDBJ databases">
        <title>Oryza genome evolution.</title>
        <authorList>
            <person name="Wing R.A."/>
        </authorList>
    </citation>
    <scope>NUCLEOTIDE SEQUENCE</scope>
</reference>
<accession>A0A0D9WF29</accession>
<evidence type="ECO:0000313" key="3">
    <source>
        <dbReference type="EnsemblPlants" id="LPERR05G09150.1"/>
    </source>
</evidence>
<protein>
    <recommendedName>
        <fullName evidence="2">KIB1-4 beta-propeller domain-containing protein</fullName>
    </recommendedName>
</protein>
<dbReference type="Proteomes" id="UP000032180">
    <property type="component" value="Chromosome 5"/>
</dbReference>
<organism evidence="3 4">
    <name type="scientific">Leersia perrieri</name>
    <dbReference type="NCBI Taxonomy" id="77586"/>
    <lineage>
        <taxon>Eukaryota</taxon>
        <taxon>Viridiplantae</taxon>
        <taxon>Streptophyta</taxon>
        <taxon>Embryophyta</taxon>
        <taxon>Tracheophyta</taxon>
        <taxon>Spermatophyta</taxon>
        <taxon>Magnoliopsida</taxon>
        <taxon>Liliopsida</taxon>
        <taxon>Poales</taxon>
        <taxon>Poaceae</taxon>
        <taxon>BOP clade</taxon>
        <taxon>Oryzoideae</taxon>
        <taxon>Oryzeae</taxon>
        <taxon>Oryzinae</taxon>
        <taxon>Leersia</taxon>
    </lineage>
</organism>
<evidence type="ECO:0000313" key="4">
    <source>
        <dbReference type="Proteomes" id="UP000032180"/>
    </source>
</evidence>
<dbReference type="InterPro" id="IPR005174">
    <property type="entry name" value="KIB1-4_b-propeller"/>
</dbReference>
<name>A0A0D9WF29_9ORYZ</name>
<dbReference type="Gramene" id="LPERR05G09150.1">
    <property type="protein sequence ID" value="LPERR05G09150.1"/>
    <property type="gene ID" value="LPERR05G09150"/>
</dbReference>
<proteinExistence type="predicted"/>
<evidence type="ECO:0000256" key="1">
    <source>
        <dbReference type="SAM" id="MobiDB-lite"/>
    </source>
</evidence>
<feature type="domain" description="KIB1-4 beta-propeller" evidence="2">
    <location>
        <begin position="18"/>
        <end position="124"/>
    </location>
</feature>
<dbReference type="Pfam" id="PF03478">
    <property type="entry name" value="Beta-prop_KIB1-4"/>
    <property type="match status" value="1"/>
</dbReference>
<dbReference type="AlphaFoldDB" id="A0A0D9WF29"/>
<dbReference type="EnsemblPlants" id="LPERR05G09150.1">
    <property type="protein sequence ID" value="LPERR05G09150.1"/>
    <property type="gene ID" value="LPERR05G09150"/>
</dbReference>
<dbReference type="PANTHER" id="PTHR34708">
    <property type="entry name" value="OS07G0440000 PROTEIN"/>
    <property type="match status" value="1"/>
</dbReference>
<feature type="region of interest" description="Disordered" evidence="1">
    <location>
        <begin position="1"/>
        <end position="24"/>
    </location>
</feature>